<protein>
    <submittedName>
        <fullName evidence="1">Uncharacterized protein</fullName>
    </submittedName>
</protein>
<name>A0ABT8ZFL9_9GAMM</name>
<feature type="non-terminal residue" evidence="1">
    <location>
        <position position="1"/>
    </location>
</feature>
<dbReference type="Proteomes" id="UP001175780">
    <property type="component" value="Unassembled WGS sequence"/>
</dbReference>
<evidence type="ECO:0000313" key="1">
    <source>
        <dbReference type="EMBL" id="MDO7363127.1"/>
    </source>
</evidence>
<comment type="caution">
    <text evidence="1">The sequence shown here is derived from an EMBL/GenBank/DDBJ whole genome shotgun (WGS) entry which is preliminary data.</text>
</comment>
<sequence>KPVVKRGPDARQLRILAQKSQLTPYATAFNEDWDLLALEVDYSVTAFQLERIYQGRSEIDHNFVWNRVKRVADRLVAEKLRAKGGGCK</sequence>
<organism evidence="1 2">
    <name type="scientific">Acinetobacter geminorum</name>
    <dbReference type="NCBI Taxonomy" id="2730922"/>
    <lineage>
        <taxon>Bacteria</taxon>
        <taxon>Pseudomonadati</taxon>
        <taxon>Pseudomonadota</taxon>
        <taxon>Gammaproteobacteria</taxon>
        <taxon>Moraxellales</taxon>
        <taxon>Moraxellaceae</taxon>
        <taxon>Acinetobacter</taxon>
    </lineage>
</organism>
<keyword evidence="2" id="KW-1185">Reference proteome</keyword>
<evidence type="ECO:0000313" key="2">
    <source>
        <dbReference type="Proteomes" id="UP001175780"/>
    </source>
</evidence>
<gene>
    <name evidence="1" type="ORF">Q5X34_15800</name>
</gene>
<accession>A0ABT8ZFL9</accession>
<reference evidence="1" key="1">
    <citation type="submission" date="2023-07" db="EMBL/GenBank/DDBJ databases">
        <title>Whole genome sequencing of environmental Acinetobacter calcoaceticus-baumannii complex from non-hospital environment.</title>
        <authorList>
            <person name="Wee S.K."/>
            <person name="Khoo E.Z.Y."/>
            <person name="Mohammad T.A.-H."/>
            <person name="Tan S.E.K."/>
            <person name="Yap E.P.H."/>
        </authorList>
    </citation>
    <scope>NUCLEOTIDE SEQUENCE</scope>
    <source>
        <strain evidence="1">PUMA0118</strain>
    </source>
</reference>
<proteinExistence type="predicted"/>
<dbReference type="EMBL" id="JAUPID010000027">
    <property type="protein sequence ID" value="MDO7363127.1"/>
    <property type="molecule type" value="Genomic_DNA"/>
</dbReference>